<gene>
    <name evidence="2" type="ORF">Q7514_11035</name>
</gene>
<feature type="domain" description="DUF4440" evidence="1">
    <location>
        <begin position="12"/>
        <end position="115"/>
    </location>
</feature>
<dbReference type="Proteomes" id="UP001336020">
    <property type="component" value="Unassembled WGS sequence"/>
</dbReference>
<accession>A0ABU7L928</accession>
<reference evidence="2 3" key="1">
    <citation type="submission" date="2023-07" db="EMBL/GenBank/DDBJ databases">
        <authorList>
            <person name="Girao M."/>
            <person name="Carvalho M.F."/>
        </authorList>
    </citation>
    <scope>NUCLEOTIDE SEQUENCE [LARGE SCALE GENOMIC DNA]</scope>
    <source>
        <strain evidence="2 3">YIM65754</strain>
    </source>
</reference>
<dbReference type="EMBL" id="JAUTXY010000004">
    <property type="protein sequence ID" value="MEE2058053.1"/>
    <property type="molecule type" value="Genomic_DNA"/>
</dbReference>
<dbReference type="SUPFAM" id="SSF54427">
    <property type="entry name" value="NTF2-like"/>
    <property type="match status" value="1"/>
</dbReference>
<dbReference type="InterPro" id="IPR027843">
    <property type="entry name" value="DUF4440"/>
</dbReference>
<name>A0ABU7L928_9NOCA</name>
<evidence type="ECO:0000313" key="2">
    <source>
        <dbReference type="EMBL" id="MEE2058053.1"/>
    </source>
</evidence>
<keyword evidence="3" id="KW-1185">Reference proteome</keyword>
<dbReference type="Gene3D" id="3.10.450.50">
    <property type="match status" value="1"/>
</dbReference>
<sequence>MIILATMQQSDVLEVENARLMAMTEGDLDTLDVLIADSALYIHSSGEIDTKHEYLRKLATGRFRYAAVTAENQHTTDLGAAAALTYRMRARVIFPAGPHLIHAQVTAIWRRYDDGIRLELLQSTPIPAEA</sequence>
<dbReference type="InterPro" id="IPR032710">
    <property type="entry name" value="NTF2-like_dom_sf"/>
</dbReference>
<dbReference type="Pfam" id="PF14534">
    <property type="entry name" value="DUF4440"/>
    <property type="match status" value="1"/>
</dbReference>
<comment type="caution">
    <text evidence="2">The sequence shown here is derived from an EMBL/GenBank/DDBJ whole genome shotgun (WGS) entry which is preliminary data.</text>
</comment>
<evidence type="ECO:0000313" key="3">
    <source>
        <dbReference type="Proteomes" id="UP001336020"/>
    </source>
</evidence>
<evidence type="ECO:0000259" key="1">
    <source>
        <dbReference type="Pfam" id="PF14534"/>
    </source>
</evidence>
<dbReference type="RefSeq" id="WP_330133293.1">
    <property type="nucleotide sequence ID" value="NZ_JAUTXY010000004.1"/>
</dbReference>
<proteinExistence type="predicted"/>
<protein>
    <submittedName>
        <fullName evidence="2">Nuclear transport factor 2 family protein</fullName>
    </submittedName>
</protein>
<organism evidence="2 3">
    <name type="scientific">Rhodococcus artemisiae</name>
    <dbReference type="NCBI Taxonomy" id="714159"/>
    <lineage>
        <taxon>Bacteria</taxon>
        <taxon>Bacillati</taxon>
        <taxon>Actinomycetota</taxon>
        <taxon>Actinomycetes</taxon>
        <taxon>Mycobacteriales</taxon>
        <taxon>Nocardiaceae</taxon>
        <taxon>Rhodococcus</taxon>
    </lineage>
</organism>